<reference evidence="1 2" key="1">
    <citation type="journal article" date="2020" name="BMC Genomics">
        <title>Intraspecific diversification of the crop wild relative Brassica cretica Lam. using demographic model selection.</title>
        <authorList>
            <person name="Kioukis A."/>
            <person name="Michalopoulou V.A."/>
            <person name="Briers L."/>
            <person name="Pirintsos S."/>
            <person name="Studholme D.J."/>
            <person name="Pavlidis P."/>
            <person name="Sarris P.F."/>
        </authorList>
    </citation>
    <scope>NUCLEOTIDE SEQUENCE [LARGE SCALE GENOMIC DNA]</scope>
    <source>
        <strain evidence="2">cv. PFS-1207/04</strain>
    </source>
</reference>
<dbReference type="Proteomes" id="UP000266723">
    <property type="component" value="Unassembled WGS sequence"/>
</dbReference>
<keyword evidence="2" id="KW-1185">Reference proteome</keyword>
<evidence type="ECO:0008006" key="3">
    <source>
        <dbReference type="Google" id="ProtNLM"/>
    </source>
</evidence>
<comment type="caution">
    <text evidence="1">The sequence shown here is derived from an EMBL/GenBank/DDBJ whole genome shotgun (WGS) entry which is preliminary data.</text>
</comment>
<protein>
    <recommendedName>
        <fullName evidence="3">Bifunctional inhibitor/plant lipid transfer protein/seed storage helical domain-containing protein</fullName>
    </recommendedName>
</protein>
<name>A0ABQ7CXN5_BRACR</name>
<sequence length="112" mass="12297">MDSKHYHENWNTRRSSLSFQLVVFPLCDEYGFCVDVLGRQVPCVCVDVLGRQVPCVCVDVLGSPVRCACVDVLRCTAPSACADAFVTVDIALNKLPVIPATIEVPSAHQMMR</sequence>
<evidence type="ECO:0000313" key="2">
    <source>
        <dbReference type="Proteomes" id="UP000266723"/>
    </source>
</evidence>
<accession>A0ABQ7CXN5</accession>
<dbReference type="EMBL" id="QGKV02000759">
    <property type="protein sequence ID" value="KAF3564418.1"/>
    <property type="molecule type" value="Genomic_DNA"/>
</dbReference>
<proteinExistence type="predicted"/>
<gene>
    <name evidence="1" type="ORF">DY000_02018103</name>
</gene>
<organism evidence="1 2">
    <name type="scientific">Brassica cretica</name>
    <name type="common">Mustard</name>
    <dbReference type="NCBI Taxonomy" id="69181"/>
    <lineage>
        <taxon>Eukaryota</taxon>
        <taxon>Viridiplantae</taxon>
        <taxon>Streptophyta</taxon>
        <taxon>Embryophyta</taxon>
        <taxon>Tracheophyta</taxon>
        <taxon>Spermatophyta</taxon>
        <taxon>Magnoliopsida</taxon>
        <taxon>eudicotyledons</taxon>
        <taxon>Gunneridae</taxon>
        <taxon>Pentapetalae</taxon>
        <taxon>rosids</taxon>
        <taxon>malvids</taxon>
        <taxon>Brassicales</taxon>
        <taxon>Brassicaceae</taxon>
        <taxon>Brassiceae</taxon>
        <taxon>Brassica</taxon>
    </lineage>
</organism>
<evidence type="ECO:0000313" key="1">
    <source>
        <dbReference type="EMBL" id="KAF3564418.1"/>
    </source>
</evidence>